<evidence type="ECO:0000256" key="3">
    <source>
        <dbReference type="ARBA" id="ARBA00022490"/>
    </source>
</evidence>
<dbReference type="NCBIfam" id="NF012200">
    <property type="entry name" value="choice_anch_D"/>
    <property type="match status" value="11"/>
</dbReference>
<dbReference type="STRING" id="1198114.AciX9_1522"/>
<feature type="domain" description="Abnormal spindle-like microcephaly-associated protein ASH" evidence="8">
    <location>
        <begin position="1564"/>
        <end position="1650"/>
    </location>
</feature>
<dbReference type="InterPro" id="IPR031549">
    <property type="entry name" value="ASH"/>
</dbReference>
<keyword evidence="4" id="KW-0969">Cilium</keyword>
<dbReference type="OrthoDB" id="98296at2"/>
<feature type="domain" description="Cep192/Spd-2-like" evidence="9">
    <location>
        <begin position="1667"/>
        <end position="1765"/>
    </location>
</feature>
<dbReference type="InterPro" id="IPR054090">
    <property type="entry name" value="Cep192_Spd-2-like_dom"/>
</dbReference>
<evidence type="ECO:0000256" key="1">
    <source>
        <dbReference type="ARBA" id="ARBA00004138"/>
    </source>
</evidence>
<dbReference type="InterPro" id="IPR052918">
    <property type="entry name" value="Motility_Chemotaxis_Reg"/>
</dbReference>
<feature type="transmembrane region" description="Helical" evidence="6">
    <location>
        <begin position="1884"/>
        <end position="1905"/>
    </location>
</feature>
<evidence type="ECO:0000313" key="11">
    <source>
        <dbReference type="EMBL" id="ADW68575.1"/>
    </source>
</evidence>
<proteinExistence type="predicted"/>
<feature type="signal peptide" evidence="7">
    <location>
        <begin position="1"/>
        <end position="28"/>
    </location>
</feature>
<dbReference type="Pfam" id="PF06739">
    <property type="entry name" value="SBBP"/>
    <property type="match status" value="2"/>
</dbReference>
<keyword evidence="3" id="KW-0963">Cytoplasm</keyword>
<evidence type="ECO:0000256" key="6">
    <source>
        <dbReference type="SAM" id="Phobius"/>
    </source>
</evidence>
<keyword evidence="6" id="KW-1133">Transmembrane helix</keyword>
<evidence type="ECO:0000256" key="7">
    <source>
        <dbReference type="SAM" id="SignalP"/>
    </source>
</evidence>
<dbReference type="InterPro" id="IPR013783">
    <property type="entry name" value="Ig-like_fold"/>
</dbReference>
<dbReference type="PANTHER" id="PTHR35580:SF1">
    <property type="entry name" value="PHYTASE-LIKE DOMAIN-CONTAINING PROTEIN"/>
    <property type="match status" value="1"/>
</dbReference>
<dbReference type="PANTHER" id="PTHR35580">
    <property type="entry name" value="CELL SURFACE GLYCOPROTEIN (S-LAYER PROTEIN)-LIKE PROTEIN"/>
    <property type="match status" value="1"/>
</dbReference>
<dbReference type="PaxDb" id="1198114-AciX9_1522"/>
<dbReference type="eggNOG" id="COG3291">
    <property type="taxonomic scope" value="Bacteria"/>
</dbReference>
<protein>
    <recommendedName>
        <fullName evidence="13">Choice-of-anchor D domain-containing protein</fullName>
    </recommendedName>
</protein>
<keyword evidence="7" id="KW-0732">Signal</keyword>
<dbReference type="RefSeq" id="WP_013579894.1">
    <property type="nucleotide sequence ID" value="NC_015064.1"/>
</dbReference>
<evidence type="ECO:0000259" key="8">
    <source>
        <dbReference type="Pfam" id="PF15780"/>
    </source>
</evidence>
<dbReference type="Proteomes" id="UP000000343">
    <property type="component" value="Chromosome"/>
</dbReference>
<evidence type="ECO:0000313" key="12">
    <source>
        <dbReference type="Proteomes" id="UP000000343"/>
    </source>
</evidence>
<evidence type="ECO:0000256" key="2">
    <source>
        <dbReference type="ARBA" id="ARBA00004496"/>
    </source>
</evidence>
<keyword evidence="12" id="KW-1185">Reference proteome</keyword>
<dbReference type="Pfam" id="PF22073">
    <property type="entry name" value="Cep192_D4"/>
    <property type="match status" value="1"/>
</dbReference>
<evidence type="ECO:0000256" key="4">
    <source>
        <dbReference type="ARBA" id="ARBA00023069"/>
    </source>
</evidence>
<dbReference type="SUPFAM" id="SSF101898">
    <property type="entry name" value="NHL repeat"/>
    <property type="match status" value="1"/>
</dbReference>
<feature type="transmembrane region" description="Helical" evidence="6">
    <location>
        <begin position="1853"/>
        <end position="1872"/>
    </location>
</feature>
<comment type="subcellular location">
    <subcellularLocation>
        <location evidence="1">Cell projection</location>
        <location evidence="1">Cilium</location>
    </subcellularLocation>
    <subcellularLocation>
        <location evidence="2">Cytoplasm</location>
    </subcellularLocation>
</comment>
<dbReference type="InterPro" id="IPR053879">
    <property type="entry name" value="HYDIN_VesB_CFA65-like_Ig"/>
</dbReference>
<dbReference type="Pfam" id="PF15780">
    <property type="entry name" value="ASH"/>
    <property type="match status" value="1"/>
</dbReference>
<evidence type="ECO:0000259" key="9">
    <source>
        <dbReference type="Pfam" id="PF22073"/>
    </source>
</evidence>
<dbReference type="EMBL" id="CP002480">
    <property type="protein sequence ID" value="ADW68575.1"/>
    <property type="molecule type" value="Genomic_DNA"/>
</dbReference>
<keyword evidence="5" id="KW-0966">Cell projection</keyword>
<sequence>MMKRLKAISAIAGLLLLASPMLARPAHAQANQTQQLAFAGLHATGAQGQFNAIKTDSAGNLYLLLDQKDGVRVLKTDNAGNAILAQALLGAQGDIGLAIALDPAGNVYVTGTTTSTTLTGTGGAAIPARTDASTNSFVAKFDPSLNPLFVTFTGGSRIAASAIAATADAVFVTGSLFSATLPVTSSGFQQTPATGSFQNGFVERFSSDGSTLVYATYLTGTSGDTTPIAIAADPLDNAYLAGATTASGFPTAAALVPAMVANPSGFLTRLAPAGDVLIFSTFIPGQGLSSVALDTTGQTLLVSGSIALGQFPVSTPTQPLLPLNYQVLLRLPLDGSAVQSSTIIAPGQQSSLAPAPDGSVWVDGTFTAPLLPSPALATLGGAYAVHVTPQNIIDQTARFGGLPNASATYASLPATITSIAIDPTGSPLIAGSVQPTASSALLATETYDLPLVNNLTTALPSTIRAAEVTAATCNGSLCAGSAAYLAKLNIATSAPSLVFSADDSPWLILRNLGSAPATNLQLTTTADTLATNCPITLSPGGECDMLLAGSAVATITATASNAASQSVTVAAFTGPTSTIVFAPKELDFGLQTSANPPGTRTIAVSNLGTANQTFTSAIDSSAKTASPFTEQASDCPINGDNSIKLLAAGATCHITLALTASTSSANDGLLSADWSIGSRDVVLTGYSQAASLSVSASELDFGTQYPGGMRLPRSVLLSNSSSVAIAHATATLPASSPFTVTDSCPTTIAPGTVCGIQIGYLSATVPSKDTATLTLDQGLSVLLTGQTLAQPPAGGGTSSTLGVSPSSVTFATSVVVTGVSGNNQTVSVINSSSAAVPITLAIIGDFTQVNSCGTSLPGGQTCAIAISFVPSQPGVRQGLLSIGSGTGINPIYVSLSGTATAIVPVSNGVIAFGNQPVGQPAAQFFKVAQAFTSLSATATGPYKLDFIADLGYGPGQPPSSAYTSTVTGACATCYLAVQFQPTAAGAQPGSLTLSSNAAGVPYTFSLTGTGLPLTGLLLSPLAQDFGSIPVHNVSGAISFTLTNQSVSGANVTIPTPTLAGDFALNPNGSCGTSLAPTASCTFALSFSPTATGARTGSLTFTSSDGTVTATLTGYGLPDPGIAINPLGLTFNNAPGPTATQQTVTLTNTDSVALQIGTPTFATSRFQAADGCSSLAIGANCTIAITFLPSTAPVLDSLTLPVTRAGSTSPVLYSVALNGAYTVSTAALQITPSQTDFGPTAIATQGPIRQFTLNNLTAKSLTLNLIIPRQFALSGTPCLTLAPSASCTIQLQFDPLTNADITGTLTAQATPTDGSAPSQAMAYLEGFGTSQGGTLSIIGGLQTGSILNFGQVTSGQTLARTLTLANTSAASAVTIRRITSGPPFLSTTTCTTSLAAGQSCSVTLTYAPSNQVATGTASPASTSDSGLLTIESDASSSPDLIHVIGQAGPLVVSNPSGTTPLATYTLSQSSFAFAQAQMGTATARQGVTLTNTGSIALHVLSATTTADFTTQNGCATILPAATCSLSVAFTPQTTGTHVSALDIATDSTTSLEFISLIGTATASPVSLSPTSLDFGPLVVGVSTTLPIQVTNSGSTAATITASSITGDYTQAGTCPPIGSPIPANSSCTLQIRFKPTQTGTRPGTLSLTTSASTIPLTASLTGTGIQSLLTSTPASLAFGNVTLGSSASMTVTLANIGTAPVTNITATISGDYTVTKPCTAASLAPNTNCQIQVTFTPTAIGLWPGTLTITSSDHSSPLLIPLSGTGIQLPSFTFTASGASSATATVISGTPATYALAVTPIAGFTGPVALTCASVVPGLYATCSIQPSTLTLAGSAQNSTVTINTITTLQARRAPLPSSTLLCILLPGLMLLWRKNRTLRQRATLTLLALSFTAFAITSAGCAGGAPARTSNVQSTPPGTYQYQVTATSTSGTQITQTVTLNLTVQ</sequence>
<dbReference type="InterPro" id="IPR010620">
    <property type="entry name" value="SBBP_repeat"/>
</dbReference>
<evidence type="ECO:0000259" key="10">
    <source>
        <dbReference type="Pfam" id="PF22544"/>
    </source>
</evidence>
<organism evidence="12">
    <name type="scientific">Granulicella tundricola (strain ATCC BAA-1859 / DSM 23138 / MP5ACTX9)</name>
    <dbReference type="NCBI Taxonomy" id="1198114"/>
    <lineage>
        <taxon>Bacteria</taxon>
        <taxon>Pseudomonadati</taxon>
        <taxon>Acidobacteriota</taxon>
        <taxon>Terriglobia</taxon>
        <taxon>Terriglobales</taxon>
        <taxon>Acidobacteriaceae</taxon>
        <taxon>Granulicella</taxon>
    </lineage>
</organism>
<dbReference type="GO" id="GO:0005737">
    <property type="term" value="C:cytoplasm"/>
    <property type="evidence" value="ECO:0007669"/>
    <property type="project" value="UniProtKB-SubCell"/>
</dbReference>
<name>E8WX14_GRATM</name>
<evidence type="ECO:0008006" key="13">
    <source>
        <dbReference type="Google" id="ProtNLM"/>
    </source>
</evidence>
<dbReference type="KEGG" id="acm:AciX9_1522"/>
<dbReference type="Gene3D" id="2.60.40.10">
    <property type="entry name" value="Immunoglobulins"/>
    <property type="match status" value="10"/>
</dbReference>
<dbReference type="Pfam" id="PF22544">
    <property type="entry name" value="HYDIN_VesB_CFA65-like_Ig"/>
    <property type="match status" value="1"/>
</dbReference>
<accession>E8WX14</accession>
<dbReference type="eggNOG" id="COG4409">
    <property type="taxonomic scope" value="Bacteria"/>
</dbReference>
<evidence type="ECO:0000256" key="5">
    <source>
        <dbReference type="ARBA" id="ARBA00023273"/>
    </source>
</evidence>
<feature type="chain" id="PRO_5003230392" description="Choice-of-anchor D domain-containing protein" evidence="7">
    <location>
        <begin position="29"/>
        <end position="1945"/>
    </location>
</feature>
<reference evidence="12" key="1">
    <citation type="submission" date="2011-01" db="EMBL/GenBank/DDBJ databases">
        <title>Complete sequence of chromosome of Acidobacterium sp. MP5ACTX9.</title>
        <authorList>
            <consortium name="US DOE Joint Genome Institute"/>
            <person name="Lucas S."/>
            <person name="Copeland A."/>
            <person name="Lapidus A."/>
            <person name="Cheng J.-F."/>
            <person name="Goodwin L."/>
            <person name="Pitluck S."/>
            <person name="Teshima H."/>
            <person name="Detter J.C."/>
            <person name="Han C."/>
            <person name="Tapia R."/>
            <person name="Land M."/>
            <person name="Hauser L."/>
            <person name="Kyrpides N."/>
            <person name="Ivanova N."/>
            <person name="Ovchinnikova G."/>
            <person name="Pagani I."/>
            <person name="Rawat S.R."/>
            <person name="Mannisto M."/>
            <person name="Haggblom M.M."/>
            <person name="Woyke T."/>
        </authorList>
    </citation>
    <scope>NUCLEOTIDE SEQUENCE [LARGE SCALE GENOMIC DNA]</scope>
    <source>
        <strain evidence="12">MP5ACTX9</strain>
    </source>
</reference>
<feature type="domain" description="HYDIN/VesB/CFA65-like Ig-like" evidence="10">
    <location>
        <begin position="1481"/>
        <end position="1555"/>
    </location>
</feature>
<dbReference type="HOGENOM" id="CLU_234891_0_0_0"/>
<gene>
    <name evidence="11" type="ordered locus">AciX9_1522</name>
</gene>
<keyword evidence="6" id="KW-0812">Transmembrane</keyword>
<keyword evidence="6" id="KW-0472">Membrane</keyword>